<evidence type="ECO:0000256" key="5">
    <source>
        <dbReference type="RuleBase" id="RU003494"/>
    </source>
</evidence>
<keyword evidence="9" id="KW-1185">Reference proteome</keyword>
<feature type="domain" description="GST N-terminal" evidence="6">
    <location>
        <begin position="1"/>
        <end position="81"/>
    </location>
</feature>
<dbReference type="FunFam" id="3.40.30.10:FF:000156">
    <property type="entry name" value="Glutathione S-transferase 1"/>
    <property type="match status" value="1"/>
</dbReference>
<sequence length="225" mass="25608">MLTVHHLQRGQSERIVWLCEELGIPYELKTYKRNPKTYRSPDELAKLHPTGAAPVIQDGDVLLAETGAITEYILNKYGEGKLVVGPDEPNYADYLYWLHFANGYFQPALSKYMTAERAGEDPQTSTNPSMFFIRRGRNVSLQMLEDRLKNNQWLAGDKFTAADIMNVWCCTTMRLFAPYSLEGYDGILAWLKRVGERPAYRRAMAKGDPGLEPLLGPEKPSFLKL</sequence>
<dbReference type="InterPro" id="IPR004045">
    <property type="entry name" value="Glutathione_S-Trfase_N"/>
</dbReference>
<dbReference type="Pfam" id="PF00043">
    <property type="entry name" value="GST_C"/>
    <property type="match status" value="1"/>
</dbReference>
<keyword evidence="3" id="KW-0808">Transferase</keyword>
<dbReference type="InterPro" id="IPR036249">
    <property type="entry name" value="Thioredoxin-like_sf"/>
</dbReference>
<dbReference type="EMBL" id="KN847544">
    <property type="protein sequence ID" value="KIW03448.1"/>
    <property type="molecule type" value="Genomic_DNA"/>
</dbReference>
<dbReference type="GO" id="GO:0005737">
    <property type="term" value="C:cytoplasm"/>
    <property type="evidence" value="ECO:0007669"/>
    <property type="project" value="UniProtKB-ARBA"/>
</dbReference>
<dbReference type="PANTHER" id="PTHR44051">
    <property type="entry name" value="GLUTATHIONE S-TRANSFERASE-RELATED"/>
    <property type="match status" value="1"/>
</dbReference>
<protein>
    <recommendedName>
        <fullName evidence="2">glutathione transferase</fullName>
        <ecNumber evidence="2">2.5.1.18</ecNumber>
    </recommendedName>
</protein>
<gene>
    <name evidence="8" type="ORF">PV09_05218</name>
</gene>
<dbReference type="Gene3D" id="1.20.1050.10">
    <property type="match status" value="1"/>
</dbReference>
<dbReference type="RefSeq" id="XP_016213317.1">
    <property type="nucleotide sequence ID" value="XM_016358698.1"/>
</dbReference>
<accession>A0A0D2A9N0</accession>
<dbReference type="AlphaFoldDB" id="A0A0D2A9N0"/>
<dbReference type="GeneID" id="27313191"/>
<feature type="domain" description="GST C-terminal" evidence="7">
    <location>
        <begin position="87"/>
        <end position="221"/>
    </location>
</feature>
<dbReference type="EC" id="2.5.1.18" evidence="2"/>
<dbReference type="GO" id="GO:0004364">
    <property type="term" value="F:glutathione transferase activity"/>
    <property type="evidence" value="ECO:0007669"/>
    <property type="project" value="UniProtKB-EC"/>
</dbReference>
<dbReference type="InParanoid" id="A0A0D2A9N0"/>
<dbReference type="PROSITE" id="PS50404">
    <property type="entry name" value="GST_NTER"/>
    <property type="match status" value="1"/>
</dbReference>
<dbReference type="PROSITE" id="PS50405">
    <property type="entry name" value="GST_CTER"/>
    <property type="match status" value="1"/>
</dbReference>
<dbReference type="SFLD" id="SFLDG00358">
    <property type="entry name" value="Main_(cytGST)"/>
    <property type="match status" value="1"/>
</dbReference>
<dbReference type="Proteomes" id="UP000053259">
    <property type="component" value="Unassembled WGS sequence"/>
</dbReference>
<proteinExistence type="inferred from homology"/>
<dbReference type="GO" id="GO:0004602">
    <property type="term" value="F:glutathione peroxidase activity"/>
    <property type="evidence" value="ECO:0007669"/>
    <property type="project" value="UniProtKB-ARBA"/>
</dbReference>
<evidence type="ECO:0000256" key="2">
    <source>
        <dbReference type="ARBA" id="ARBA00012452"/>
    </source>
</evidence>
<dbReference type="CDD" id="cd03046">
    <property type="entry name" value="GST_N_GTT1_like"/>
    <property type="match status" value="1"/>
</dbReference>
<evidence type="ECO:0000259" key="7">
    <source>
        <dbReference type="PROSITE" id="PS50405"/>
    </source>
</evidence>
<dbReference type="InterPro" id="IPR036282">
    <property type="entry name" value="Glutathione-S-Trfase_C_sf"/>
</dbReference>
<comment type="similarity">
    <text evidence="1 5">Belongs to the GST superfamily.</text>
</comment>
<evidence type="ECO:0000256" key="4">
    <source>
        <dbReference type="ARBA" id="ARBA00047960"/>
    </source>
</evidence>
<dbReference type="SFLD" id="SFLDG01150">
    <property type="entry name" value="Main.1:_Beta-like"/>
    <property type="match status" value="1"/>
</dbReference>
<reference evidence="8 9" key="1">
    <citation type="submission" date="2015-01" db="EMBL/GenBank/DDBJ databases">
        <title>The Genome Sequence of Ochroconis gallopava CBS43764.</title>
        <authorList>
            <consortium name="The Broad Institute Genomics Platform"/>
            <person name="Cuomo C."/>
            <person name="de Hoog S."/>
            <person name="Gorbushina A."/>
            <person name="Stielow B."/>
            <person name="Teixiera M."/>
            <person name="Abouelleil A."/>
            <person name="Chapman S.B."/>
            <person name="Priest M."/>
            <person name="Young S.K."/>
            <person name="Wortman J."/>
            <person name="Nusbaum C."/>
            <person name="Birren B."/>
        </authorList>
    </citation>
    <scope>NUCLEOTIDE SEQUENCE [LARGE SCALE GENOMIC DNA]</scope>
    <source>
        <strain evidence="8 9">CBS 43764</strain>
    </source>
</reference>
<evidence type="ECO:0000313" key="8">
    <source>
        <dbReference type="EMBL" id="KIW03448.1"/>
    </source>
</evidence>
<comment type="catalytic activity">
    <reaction evidence="4">
        <text>RX + glutathione = an S-substituted glutathione + a halide anion + H(+)</text>
        <dbReference type="Rhea" id="RHEA:16437"/>
        <dbReference type="ChEBI" id="CHEBI:15378"/>
        <dbReference type="ChEBI" id="CHEBI:16042"/>
        <dbReference type="ChEBI" id="CHEBI:17792"/>
        <dbReference type="ChEBI" id="CHEBI:57925"/>
        <dbReference type="ChEBI" id="CHEBI:90779"/>
        <dbReference type="EC" id="2.5.1.18"/>
    </reaction>
</comment>
<dbReference type="InterPro" id="IPR040079">
    <property type="entry name" value="Glutathione_S-Trfase"/>
</dbReference>
<dbReference type="Pfam" id="PF02798">
    <property type="entry name" value="GST_N"/>
    <property type="match status" value="1"/>
</dbReference>
<evidence type="ECO:0000256" key="3">
    <source>
        <dbReference type="ARBA" id="ARBA00022679"/>
    </source>
</evidence>
<dbReference type="OrthoDB" id="2309723at2759"/>
<dbReference type="SUPFAM" id="SSF47616">
    <property type="entry name" value="GST C-terminal domain-like"/>
    <property type="match status" value="1"/>
</dbReference>
<dbReference type="InterPro" id="IPR004046">
    <property type="entry name" value="GST_C"/>
</dbReference>
<dbReference type="VEuPathDB" id="FungiDB:PV09_05218"/>
<dbReference type="HOGENOM" id="CLU_011226_15_4_1"/>
<dbReference type="PANTHER" id="PTHR44051:SF9">
    <property type="entry name" value="GLUTATHIONE S-TRANSFERASE 1"/>
    <property type="match status" value="1"/>
</dbReference>
<dbReference type="SUPFAM" id="SSF52833">
    <property type="entry name" value="Thioredoxin-like"/>
    <property type="match status" value="1"/>
</dbReference>
<dbReference type="STRING" id="253628.A0A0D2A9N0"/>
<dbReference type="SFLD" id="SFLDS00019">
    <property type="entry name" value="Glutathione_Transferase_(cytos"/>
    <property type="match status" value="1"/>
</dbReference>
<dbReference type="InterPro" id="IPR010987">
    <property type="entry name" value="Glutathione-S-Trfase_C-like"/>
</dbReference>
<organism evidence="8 9">
    <name type="scientific">Verruconis gallopava</name>
    <dbReference type="NCBI Taxonomy" id="253628"/>
    <lineage>
        <taxon>Eukaryota</taxon>
        <taxon>Fungi</taxon>
        <taxon>Dikarya</taxon>
        <taxon>Ascomycota</taxon>
        <taxon>Pezizomycotina</taxon>
        <taxon>Dothideomycetes</taxon>
        <taxon>Pleosporomycetidae</taxon>
        <taxon>Venturiales</taxon>
        <taxon>Sympoventuriaceae</taxon>
        <taxon>Verruconis</taxon>
    </lineage>
</organism>
<dbReference type="Gene3D" id="3.40.30.10">
    <property type="entry name" value="Glutaredoxin"/>
    <property type="match status" value="1"/>
</dbReference>
<evidence type="ECO:0000259" key="6">
    <source>
        <dbReference type="PROSITE" id="PS50404"/>
    </source>
</evidence>
<evidence type="ECO:0000256" key="1">
    <source>
        <dbReference type="ARBA" id="ARBA00007409"/>
    </source>
</evidence>
<evidence type="ECO:0000313" key="9">
    <source>
        <dbReference type="Proteomes" id="UP000053259"/>
    </source>
</evidence>
<name>A0A0D2A9N0_9PEZI</name>